<evidence type="ECO:0000313" key="2">
    <source>
        <dbReference type="Proteomes" id="UP000094256"/>
    </source>
</evidence>
<keyword evidence="2" id="KW-1185">Reference proteome</keyword>
<reference evidence="1 2" key="1">
    <citation type="submission" date="2016-01" db="EMBL/GenBank/DDBJ databases">
        <title>Complete genome and mega plasmid sequence of Sphingomonas panacis DCY99 elicits systemic resistance in rice to Xanthomonas oryzae.</title>
        <authorList>
            <person name="Kim Y.J."/>
            <person name="Yang D.C."/>
            <person name="Sing P."/>
        </authorList>
    </citation>
    <scope>NUCLEOTIDE SEQUENCE [LARGE SCALE GENOMIC DNA]</scope>
    <source>
        <strain evidence="1 2">DCY99</strain>
    </source>
</reference>
<sequence>MLFDRRNGQTHVTRYLGHGFFVNATRDEDTAALIRQIIENALHTSQFVARTELSFAVEA</sequence>
<dbReference type="AlphaFoldDB" id="A0A1B3ZA26"/>
<accession>A0A1B3ZA26</accession>
<organism evidence="1 2">
    <name type="scientific">Sphingomonas panacis</name>
    <dbReference type="NCBI Taxonomy" id="1560345"/>
    <lineage>
        <taxon>Bacteria</taxon>
        <taxon>Pseudomonadati</taxon>
        <taxon>Pseudomonadota</taxon>
        <taxon>Alphaproteobacteria</taxon>
        <taxon>Sphingomonadales</taxon>
        <taxon>Sphingomonadaceae</taxon>
        <taxon>Sphingomonas</taxon>
    </lineage>
</organism>
<gene>
    <name evidence="1" type="ORF">AWL63_10240</name>
</gene>
<dbReference type="Proteomes" id="UP000094256">
    <property type="component" value="Chromosome"/>
</dbReference>
<name>A0A1B3ZA26_9SPHN</name>
<dbReference type="KEGG" id="span:AWL63_10240"/>
<evidence type="ECO:0000313" key="1">
    <source>
        <dbReference type="EMBL" id="AOH84292.1"/>
    </source>
</evidence>
<proteinExistence type="predicted"/>
<dbReference type="EMBL" id="CP014168">
    <property type="protein sequence ID" value="AOH84292.1"/>
    <property type="molecule type" value="Genomic_DNA"/>
</dbReference>
<protein>
    <submittedName>
        <fullName evidence="1">Uncharacterized protein</fullName>
    </submittedName>
</protein>